<dbReference type="RefSeq" id="WP_061568974.1">
    <property type="nucleotide sequence ID" value="NZ_JBAIZG010000069.1"/>
</dbReference>
<dbReference type="SUPFAM" id="SSF46785">
    <property type="entry name" value="Winged helix' DNA-binding domain"/>
    <property type="match status" value="1"/>
</dbReference>
<evidence type="ECO:0000256" key="2">
    <source>
        <dbReference type="ARBA" id="ARBA00023015"/>
    </source>
</evidence>
<proteinExistence type="inferred from homology"/>
<comment type="similarity">
    <text evidence="5">Belongs to the purine/pyrimidine phosphoribosyltransferase family. PurR subfamily.</text>
</comment>
<dbReference type="AlphaFoldDB" id="A0A150M3U1"/>
<evidence type="ECO:0000313" key="10">
    <source>
        <dbReference type="Proteomes" id="UP000075683"/>
    </source>
</evidence>
<dbReference type="NCBIfam" id="TIGR01743">
    <property type="entry name" value="purR_Bsub"/>
    <property type="match status" value="1"/>
</dbReference>
<dbReference type="Pfam" id="PF09182">
    <property type="entry name" value="PuR_N"/>
    <property type="match status" value="1"/>
</dbReference>
<evidence type="ECO:0000313" key="11">
    <source>
        <dbReference type="Proteomes" id="UP000257014"/>
    </source>
</evidence>
<gene>
    <name evidence="8" type="ORF">B4135_0016</name>
    <name evidence="9" type="ORF">C6P37_01540</name>
</gene>
<dbReference type="InterPro" id="IPR015265">
    <property type="entry name" value="PuR_N"/>
</dbReference>
<dbReference type="Proteomes" id="UP000257014">
    <property type="component" value="Unassembled WGS sequence"/>
</dbReference>
<evidence type="ECO:0000256" key="5">
    <source>
        <dbReference type="ARBA" id="ARBA00049656"/>
    </source>
</evidence>
<evidence type="ECO:0000313" key="9">
    <source>
        <dbReference type="EMBL" id="REJ31348.1"/>
    </source>
</evidence>
<dbReference type="PANTHER" id="PTHR43864:SF2">
    <property type="entry name" value="PUR OPERON REPRESSOR"/>
    <property type="match status" value="1"/>
</dbReference>
<dbReference type="GO" id="GO:0003677">
    <property type="term" value="F:DNA binding"/>
    <property type="evidence" value="ECO:0007669"/>
    <property type="project" value="UniProtKB-KW"/>
</dbReference>
<dbReference type="PANTHER" id="PTHR43864">
    <property type="entry name" value="HYPOXANTHINE/GUANINE PHOSPHORIBOSYLTRANSFERASE"/>
    <property type="match status" value="1"/>
</dbReference>
<dbReference type="GO" id="GO:0045982">
    <property type="term" value="P:negative regulation of purine nucleobase metabolic process"/>
    <property type="evidence" value="ECO:0007669"/>
    <property type="project" value="InterPro"/>
</dbReference>
<comment type="caution">
    <text evidence="8">The sequence shown here is derived from an EMBL/GenBank/DDBJ whole genome shotgun (WGS) entry which is preliminary data.</text>
</comment>
<organism evidence="8 10">
    <name type="scientific">Caldibacillus debilis</name>
    <dbReference type="NCBI Taxonomy" id="301148"/>
    <lineage>
        <taxon>Bacteria</taxon>
        <taxon>Bacillati</taxon>
        <taxon>Bacillota</taxon>
        <taxon>Bacilli</taxon>
        <taxon>Bacillales</taxon>
        <taxon>Bacillaceae</taxon>
        <taxon>Caldibacillus</taxon>
    </lineage>
</organism>
<feature type="domain" description="Bacterial purine repressor N-terminal" evidence="7">
    <location>
        <begin position="4"/>
        <end position="72"/>
    </location>
</feature>
<dbReference type="STRING" id="301148.B4135_0016"/>
<comment type="subunit">
    <text evidence="1">Homodimer.</text>
</comment>
<dbReference type="InterPro" id="IPR036390">
    <property type="entry name" value="WH_DNA-bd_sf"/>
</dbReference>
<dbReference type="OrthoDB" id="4213751at2"/>
<reference evidence="9 11" key="2">
    <citation type="submission" date="2018-03" db="EMBL/GenBank/DDBJ databases">
        <authorList>
            <person name="Keele B.F."/>
        </authorList>
    </citation>
    <scope>NUCLEOTIDE SEQUENCE [LARGE SCALE GENOMIC DNA]</scope>
    <source>
        <strain evidence="9">ZCTH4_d</strain>
    </source>
</reference>
<feature type="domain" description="Phosphoribosyltransferase" evidence="6">
    <location>
        <begin position="109"/>
        <end position="260"/>
    </location>
</feature>
<dbReference type="Pfam" id="PF00156">
    <property type="entry name" value="Pribosyltran"/>
    <property type="match status" value="1"/>
</dbReference>
<evidence type="ECO:0000259" key="6">
    <source>
        <dbReference type="Pfam" id="PF00156"/>
    </source>
</evidence>
<dbReference type="EMBL" id="LQYT01000045">
    <property type="protein sequence ID" value="KYD18789.1"/>
    <property type="molecule type" value="Genomic_DNA"/>
</dbReference>
<dbReference type="InterPro" id="IPR000836">
    <property type="entry name" value="PRTase_dom"/>
</dbReference>
<evidence type="ECO:0000313" key="8">
    <source>
        <dbReference type="EMBL" id="KYD18789.1"/>
    </source>
</evidence>
<evidence type="ECO:0000256" key="3">
    <source>
        <dbReference type="ARBA" id="ARBA00023125"/>
    </source>
</evidence>
<reference evidence="8 10" key="1">
    <citation type="submission" date="2016-01" db="EMBL/GenBank/DDBJ databases">
        <title>Draft Genome Sequences of Seven Thermophilic Sporeformers Isolated from Foods.</title>
        <authorList>
            <person name="Berendsen E.M."/>
            <person name="Wells-Bennik M.H."/>
            <person name="Krawcyk A.O."/>
            <person name="De Jong A."/>
            <person name="Holsappel S."/>
            <person name="Eijlander R.T."/>
            <person name="Kuipers O.P."/>
        </authorList>
    </citation>
    <scope>NUCLEOTIDE SEQUENCE [LARGE SCALE GENOMIC DNA]</scope>
    <source>
        <strain evidence="8 10">B4135</strain>
    </source>
</reference>
<dbReference type="GO" id="GO:0045892">
    <property type="term" value="P:negative regulation of DNA-templated transcription"/>
    <property type="evidence" value="ECO:0007669"/>
    <property type="project" value="InterPro"/>
</dbReference>
<dbReference type="InterPro" id="IPR036388">
    <property type="entry name" value="WH-like_DNA-bd_sf"/>
</dbReference>
<dbReference type="Gene3D" id="1.10.10.10">
    <property type="entry name" value="Winged helix-like DNA-binding domain superfamily/Winged helix DNA-binding domain"/>
    <property type="match status" value="1"/>
</dbReference>
<dbReference type="InterPro" id="IPR029057">
    <property type="entry name" value="PRTase-like"/>
</dbReference>
<keyword evidence="2" id="KW-0805">Transcription regulation</keyword>
<accession>A0A150M3U1</accession>
<dbReference type="InterPro" id="IPR010078">
    <property type="entry name" value="PurR_Bsub"/>
</dbReference>
<dbReference type="EMBL" id="QEWE01000006">
    <property type="protein sequence ID" value="REJ31348.1"/>
    <property type="molecule type" value="Genomic_DNA"/>
</dbReference>
<dbReference type="Gene3D" id="3.40.50.2020">
    <property type="match status" value="1"/>
</dbReference>
<dbReference type="SUPFAM" id="SSF53271">
    <property type="entry name" value="PRTase-like"/>
    <property type="match status" value="1"/>
</dbReference>
<dbReference type="Proteomes" id="UP000075683">
    <property type="component" value="Unassembled WGS sequence"/>
</dbReference>
<protein>
    <submittedName>
        <fullName evidence="9">Pur operon repressor</fullName>
    </submittedName>
</protein>
<evidence type="ECO:0000256" key="1">
    <source>
        <dbReference type="ARBA" id="ARBA00011738"/>
    </source>
</evidence>
<dbReference type="CDD" id="cd06223">
    <property type="entry name" value="PRTases_typeI"/>
    <property type="match status" value="1"/>
</dbReference>
<sequence>MSWKRSERLVDMTHYLLNHPREIIPLSFFTERYQAAKSSISEDLAIVKEIFSRKGIGDLMTIPGAAGGVRFFVSVKEEDVKLFVKELLAMIGRPDRLLPGGYLYMADIVGNPKIMDKVGQMFAAKFGRADIDAVMTVATKGIPLAFATARYLSVPVVIVRRDSKITEGSTVSINYVSGSAKRIQTMVLSKKSLKEGSRVLIVDDFMKAGGTINGMISLLKEFQATYAGICVLAEVENVKERLVDQYLSVIKITKIDEKNKKIEVEEGNFFQFGE</sequence>
<dbReference type="PATRIC" id="fig|301148.3.peg.3616"/>
<dbReference type="InterPro" id="IPR050118">
    <property type="entry name" value="Pur/Pyrimidine_PRTase"/>
</dbReference>
<keyword evidence="4" id="KW-0804">Transcription</keyword>
<name>A0A150M3U1_9BACI</name>
<evidence type="ECO:0000256" key="4">
    <source>
        <dbReference type="ARBA" id="ARBA00023163"/>
    </source>
</evidence>
<keyword evidence="3" id="KW-0238">DNA-binding</keyword>
<evidence type="ECO:0000259" key="7">
    <source>
        <dbReference type="Pfam" id="PF09182"/>
    </source>
</evidence>